<sequence length="553" mass="62435">MANDWRKWIECRPTLMWLGSIVVMSAVILLLYSIKERPWVSQQVMATQWFTAESSNDAPSFRNRWNHSHSAVTEKAVLKTTKPFSAQVYKQQLKFSLASESGRQFSVGDMLHVVISAKDKRHNIVTNIGDFFRASILTNEKGNKGTQKRGSGAVGIITDHQNGTYTATFRLLWEGEVTIRIQLVHPKQAIDVIERTIRKNPIDLVMFRKRYILGKDAIDTKCNVDPAIFKNPSAVCNYSDPHAGARWYCAKAVNISCNTSGYHSVLKYKNVNGGKGLFSSGNNALKMPIFGSPSQLNVKEGRDPLVSRGRCVRGLVTPQISGFYRNGVWNSLVCKNRHFASQAGWQQCLKGKTLYFMGDSTIRQWWEHLVRILKMNETHIPEAVHGSGPLLAHDPVNKITVNFRIHGPPLRGRFTRTFLLKFVANAIDDIDGGPNDVVGITLWAHFTSYPVKVYKQRMEAVRGAIERLLRRSPEILVVIKSANTRMGNELISGDWLAHKLDLMMREMFSGMDVVLVDAWEMTNAQHWHGDAIPPAEDIIVQELEFLCSFICPL</sequence>
<keyword evidence="4" id="KW-1185">Reference proteome</keyword>
<keyword evidence="1" id="KW-0812">Transmembrane</keyword>
<gene>
    <name evidence="3" type="primary">NXPE3</name>
    <name evidence="3" type="ORF">BLAG_LOCUS22133</name>
</gene>
<evidence type="ECO:0000313" key="4">
    <source>
        <dbReference type="Proteomes" id="UP000838412"/>
    </source>
</evidence>
<dbReference type="InterPro" id="IPR057106">
    <property type="entry name" value="NXPE4_C"/>
</dbReference>
<dbReference type="Pfam" id="PF06312">
    <property type="entry name" value="Neurexophilin"/>
    <property type="match status" value="1"/>
</dbReference>
<keyword evidence="1" id="KW-0472">Membrane</keyword>
<dbReference type="Pfam" id="PF24536">
    <property type="entry name" value="NXPE4_C"/>
    <property type="match status" value="1"/>
</dbReference>
<proteinExistence type="predicted"/>
<dbReference type="AlphaFoldDB" id="A0A8K0A8R4"/>
<evidence type="ECO:0000256" key="1">
    <source>
        <dbReference type="SAM" id="Phobius"/>
    </source>
</evidence>
<keyword evidence="1" id="KW-1133">Transmembrane helix</keyword>
<organism evidence="3 4">
    <name type="scientific">Branchiostoma lanceolatum</name>
    <name type="common">Common lancelet</name>
    <name type="synonym">Amphioxus lanceolatum</name>
    <dbReference type="NCBI Taxonomy" id="7740"/>
    <lineage>
        <taxon>Eukaryota</taxon>
        <taxon>Metazoa</taxon>
        <taxon>Chordata</taxon>
        <taxon>Cephalochordata</taxon>
        <taxon>Leptocardii</taxon>
        <taxon>Amphioxiformes</taxon>
        <taxon>Branchiostomatidae</taxon>
        <taxon>Branchiostoma</taxon>
    </lineage>
</organism>
<dbReference type="InterPro" id="IPR013783">
    <property type="entry name" value="Ig-like_fold"/>
</dbReference>
<evidence type="ECO:0000259" key="2">
    <source>
        <dbReference type="Pfam" id="PF24536"/>
    </source>
</evidence>
<feature type="transmembrane region" description="Helical" evidence="1">
    <location>
        <begin position="15"/>
        <end position="34"/>
    </location>
</feature>
<dbReference type="PANTHER" id="PTHR16165">
    <property type="entry name" value="NXPE FAMILY MEMBER"/>
    <property type="match status" value="1"/>
</dbReference>
<dbReference type="EMBL" id="OV696692">
    <property type="protein sequence ID" value="CAH1269499.1"/>
    <property type="molecule type" value="Genomic_DNA"/>
</dbReference>
<dbReference type="PANTHER" id="PTHR16165:SF5">
    <property type="entry name" value="NXPE FAMILY MEMBER 3"/>
    <property type="match status" value="1"/>
</dbReference>
<dbReference type="Proteomes" id="UP000838412">
    <property type="component" value="Chromosome 7"/>
</dbReference>
<dbReference type="OrthoDB" id="5950832at2759"/>
<feature type="domain" description="NXPE C-terminal" evidence="2">
    <location>
        <begin position="329"/>
        <end position="551"/>
    </location>
</feature>
<reference evidence="3" key="1">
    <citation type="submission" date="2022-01" db="EMBL/GenBank/DDBJ databases">
        <authorList>
            <person name="Braso-Vives M."/>
        </authorList>
    </citation>
    <scope>NUCLEOTIDE SEQUENCE</scope>
</reference>
<evidence type="ECO:0000313" key="3">
    <source>
        <dbReference type="EMBL" id="CAH1269499.1"/>
    </source>
</evidence>
<protein>
    <submittedName>
        <fullName evidence="3">NXPE3 protein</fullName>
    </submittedName>
</protein>
<name>A0A8K0A8R4_BRALA</name>
<dbReference type="Gene3D" id="2.60.40.10">
    <property type="entry name" value="Immunoglobulins"/>
    <property type="match status" value="1"/>
</dbReference>
<dbReference type="InterPro" id="IPR026845">
    <property type="entry name" value="NXPH/NXPE"/>
</dbReference>
<accession>A0A8K0A8R4</accession>